<keyword evidence="2" id="KW-1185">Reference proteome</keyword>
<comment type="caution">
    <text evidence="1">The sequence shown here is derived from an EMBL/GenBank/DDBJ whole genome shotgun (WGS) entry which is preliminary data.</text>
</comment>
<evidence type="ECO:0000313" key="1">
    <source>
        <dbReference type="EMBL" id="GAA3207163.1"/>
    </source>
</evidence>
<accession>A0ABP6QCA0</accession>
<dbReference type="InterPro" id="IPR036390">
    <property type="entry name" value="WH_DNA-bd_sf"/>
</dbReference>
<organism evidence="1 2">
    <name type="scientific">Actinocorallia longicatena</name>
    <dbReference type="NCBI Taxonomy" id="111803"/>
    <lineage>
        <taxon>Bacteria</taxon>
        <taxon>Bacillati</taxon>
        <taxon>Actinomycetota</taxon>
        <taxon>Actinomycetes</taxon>
        <taxon>Streptosporangiales</taxon>
        <taxon>Thermomonosporaceae</taxon>
        <taxon>Actinocorallia</taxon>
    </lineage>
</organism>
<dbReference type="Proteomes" id="UP001501237">
    <property type="component" value="Unassembled WGS sequence"/>
</dbReference>
<dbReference type="Gene3D" id="1.10.10.10">
    <property type="entry name" value="Winged helix-like DNA-binding domain superfamily/Winged helix DNA-binding domain"/>
    <property type="match status" value="1"/>
</dbReference>
<dbReference type="RefSeq" id="WP_344826031.1">
    <property type="nucleotide sequence ID" value="NZ_BAAAUV010000005.1"/>
</dbReference>
<dbReference type="SUPFAM" id="SSF46785">
    <property type="entry name" value="Winged helix' DNA-binding domain"/>
    <property type="match status" value="1"/>
</dbReference>
<dbReference type="EMBL" id="BAAAUV010000005">
    <property type="protein sequence ID" value="GAA3207163.1"/>
    <property type="molecule type" value="Genomic_DNA"/>
</dbReference>
<gene>
    <name evidence="1" type="ORF">GCM10010468_23140</name>
</gene>
<evidence type="ECO:0000313" key="2">
    <source>
        <dbReference type="Proteomes" id="UP001501237"/>
    </source>
</evidence>
<reference evidence="2" key="1">
    <citation type="journal article" date="2019" name="Int. J. Syst. Evol. Microbiol.">
        <title>The Global Catalogue of Microorganisms (GCM) 10K type strain sequencing project: providing services to taxonomists for standard genome sequencing and annotation.</title>
        <authorList>
            <consortium name="The Broad Institute Genomics Platform"/>
            <consortium name="The Broad Institute Genome Sequencing Center for Infectious Disease"/>
            <person name="Wu L."/>
            <person name="Ma J."/>
        </authorList>
    </citation>
    <scope>NUCLEOTIDE SEQUENCE [LARGE SCALE GENOMIC DNA]</scope>
    <source>
        <strain evidence="2">JCM 9377</strain>
    </source>
</reference>
<name>A0ABP6QCA0_9ACTN</name>
<protein>
    <recommendedName>
        <fullName evidence="3">MarR family transcriptional regulator</fullName>
    </recommendedName>
</protein>
<evidence type="ECO:0008006" key="3">
    <source>
        <dbReference type="Google" id="ProtNLM"/>
    </source>
</evidence>
<dbReference type="InterPro" id="IPR036388">
    <property type="entry name" value="WH-like_DNA-bd_sf"/>
</dbReference>
<proteinExistence type="predicted"/>
<sequence>MRTYAPEDVARQPTGYWSTEASKRVLAGIRGALAVEALTQPHWWTLNHVSGAPGTWNRTTLTTKLSRFADFMPTGTFDDVYDDLIARGWLVENGTFALTDAGRLALDRARDRNAEVHTKMLQNIDPADFVTMINVLRQVIENLEGDSDLPT</sequence>